<dbReference type="InterPro" id="IPR039425">
    <property type="entry name" value="RNA_pol_sigma-70-like"/>
</dbReference>
<sequence length="250" mass="28617">MGADQDEASFLRVKPFLADIQKHCLSLTKNEWDAQDLLQETLTKVHRSLQKTPDRELTKAFLRQIATNAWIDHCRKVKTNEHPALFDEVIYLHQSTVSDAFVQREVFEQLADRLNARQMVLILMMDIFSFTAQETATLLHTTVGAVKEGVKRARQRLFMLAEQSRQAEIPSSKKKIDKAGRRDSSGFVSKEGFEQFLAAFRAGDPYAICQTYLRLAEQGVSVEKVSVAGDRLFFAVRDPDGHLLHFFQKW</sequence>
<dbReference type="Gene3D" id="1.10.10.10">
    <property type="entry name" value="Winged helix-like DNA-binding domain superfamily/Winged helix DNA-binding domain"/>
    <property type="match status" value="1"/>
</dbReference>
<evidence type="ECO:0000313" key="8">
    <source>
        <dbReference type="EMBL" id="PSJ97826.1"/>
    </source>
</evidence>
<dbReference type="InterPro" id="IPR014284">
    <property type="entry name" value="RNA_pol_sigma-70_dom"/>
</dbReference>
<comment type="similarity">
    <text evidence="1">Belongs to the sigma-70 factor family. ECF subfamily.</text>
</comment>
<dbReference type="InterPro" id="IPR013325">
    <property type="entry name" value="RNA_pol_sigma_r2"/>
</dbReference>
<reference evidence="8 9" key="1">
    <citation type="submission" date="2018-03" db="EMBL/GenBank/DDBJ databases">
        <title>Brevisbacillus phylogenomics.</title>
        <authorList>
            <person name="Dunlap C."/>
        </authorList>
    </citation>
    <scope>NUCLEOTIDE SEQUENCE [LARGE SCALE GENOMIC DNA]</scope>
    <source>
        <strain evidence="8 9">NRRL NRS-1210</strain>
    </source>
</reference>
<dbReference type="Pfam" id="PF04542">
    <property type="entry name" value="Sigma70_r2"/>
    <property type="match status" value="1"/>
</dbReference>
<name>A0A2P7VF27_9BACL</name>
<dbReference type="GO" id="GO:0003677">
    <property type="term" value="F:DNA binding"/>
    <property type="evidence" value="ECO:0007669"/>
    <property type="project" value="UniProtKB-KW"/>
</dbReference>
<gene>
    <name evidence="8" type="ORF">C7R93_07130</name>
</gene>
<dbReference type="RefSeq" id="WP_106838162.1">
    <property type="nucleotide sequence ID" value="NZ_JBCNIW010000027.1"/>
</dbReference>
<keyword evidence="9" id="KW-1185">Reference proteome</keyword>
<dbReference type="AlphaFoldDB" id="A0A2P7VF27"/>
<evidence type="ECO:0000256" key="2">
    <source>
        <dbReference type="ARBA" id="ARBA00023015"/>
    </source>
</evidence>
<dbReference type="SUPFAM" id="SSF54593">
    <property type="entry name" value="Glyoxalase/Bleomycin resistance protein/Dihydroxybiphenyl dioxygenase"/>
    <property type="match status" value="1"/>
</dbReference>
<evidence type="ECO:0000259" key="6">
    <source>
        <dbReference type="Pfam" id="PF04542"/>
    </source>
</evidence>
<keyword evidence="5" id="KW-0804">Transcription</keyword>
<comment type="caution">
    <text evidence="8">The sequence shown here is derived from an EMBL/GenBank/DDBJ whole genome shotgun (WGS) entry which is preliminary data.</text>
</comment>
<dbReference type="SUPFAM" id="SSF88946">
    <property type="entry name" value="Sigma2 domain of RNA polymerase sigma factors"/>
    <property type="match status" value="1"/>
</dbReference>
<feature type="domain" description="RNA polymerase sigma-70 region 2" evidence="6">
    <location>
        <begin position="17"/>
        <end position="77"/>
    </location>
</feature>
<evidence type="ECO:0000259" key="7">
    <source>
        <dbReference type="Pfam" id="PF08281"/>
    </source>
</evidence>
<dbReference type="PANTHER" id="PTHR43133">
    <property type="entry name" value="RNA POLYMERASE ECF-TYPE SIGMA FACTO"/>
    <property type="match status" value="1"/>
</dbReference>
<accession>A0A2P7VF27</accession>
<dbReference type="Gene3D" id="3.10.180.10">
    <property type="entry name" value="2,3-Dihydroxybiphenyl 1,2-Dioxygenase, domain 1"/>
    <property type="match status" value="1"/>
</dbReference>
<dbReference type="GO" id="GO:0006352">
    <property type="term" value="P:DNA-templated transcription initiation"/>
    <property type="evidence" value="ECO:0007669"/>
    <property type="project" value="InterPro"/>
</dbReference>
<dbReference type="PANTHER" id="PTHR43133:SF8">
    <property type="entry name" value="RNA POLYMERASE SIGMA FACTOR HI_1459-RELATED"/>
    <property type="match status" value="1"/>
</dbReference>
<evidence type="ECO:0000256" key="4">
    <source>
        <dbReference type="ARBA" id="ARBA00023125"/>
    </source>
</evidence>
<feature type="domain" description="RNA polymerase sigma factor 70 region 4 type 2" evidence="7">
    <location>
        <begin position="106"/>
        <end position="157"/>
    </location>
</feature>
<dbReference type="EMBL" id="PXZM01000010">
    <property type="protein sequence ID" value="PSJ97826.1"/>
    <property type="molecule type" value="Genomic_DNA"/>
</dbReference>
<dbReference type="InterPro" id="IPR007627">
    <property type="entry name" value="RNA_pol_sigma70_r2"/>
</dbReference>
<dbReference type="OrthoDB" id="2381154at2"/>
<dbReference type="Proteomes" id="UP000240419">
    <property type="component" value="Unassembled WGS sequence"/>
</dbReference>
<protein>
    <submittedName>
        <fullName evidence="8">RNA polymerase</fullName>
    </submittedName>
</protein>
<dbReference type="InterPro" id="IPR013249">
    <property type="entry name" value="RNA_pol_sigma70_r4_t2"/>
</dbReference>
<keyword evidence="2" id="KW-0805">Transcription regulation</keyword>
<dbReference type="InterPro" id="IPR013324">
    <property type="entry name" value="RNA_pol_sigma_r3/r4-like"/>
</dbReference>
<evidence type="ECO:0000313" key="9">
    <source>
        <dbReference type="Proteomes" id="UP000240419"/>
    </source>
</evidence>
<evidence type="ECO:0000256" key="1">
    <source>
        <dbReference type="ARBA" id="ARBA00010641"/>
    </source>
</evidence>
<keyword evidence="3" id="KW-0731">Sigma factor</keyword>
<evidence type="ECO:0000256" key="5">
    <source>
        <dbReference type="ARBA" id="ARBA00023163"/>
    </source>
</evidence>
<organism evidence="8 9">
    <name type="scientific">Brevibacillus fortis</name>
    <dbReference type="NCBI Taxonomy" id="2126352"/>
    <lineage>
        <taxon>Bacteria</taxon>
        <taxon>Bacillati</taxon>
        <taxon>Bacillota</taxon>
        <taxon>Bacilli</taxon>
        <taxon>Bacillales</taxon>
        <taxon>Paenibacillaceae</taxon>
        <taxon>Brevibacillus</taxon>
    </lineage>
</organism>
<dbReference type="NCBIfam" id="TIGR02937">
    <property type="entry name" value="sigma70-ECF"/>
    <property type="match status" value="1"/>
</dbReference>
<dbReference type="InterPro" id="IPR029068">
    <property type="entry name" value="Glyas_Bleomycin-R_OHBP_Dase"/>
</dbReference>
<dbReference type="Pfam" id="PF08281">
    <property type="entry name" value="Sigma70_r4_2"/>
    <property type="match status" value="1"/>
</dbReference>
<keyword evidence="4" id="KW-0238">DNA-binding</keyword>
<evidence type="ECO:0000256" key="3">
    <source>
        <dbReference type="ARBA" id="ARBA00023082"/>
    </source>
</evidence>
<dbReference type="GO" id="GO:0016987">
    <property type="term" value="F:sigma factor activity"/>
    <property type="evidence" value="ECO:0007669"/>
    <property type="project" value="UniProtKB-KW"/>
</dbReference>
<proteinExistence type="inferred from homology"/>
<dbReference type="Gene3D" id="1.10.1740.10">
    <property type="match status" value="1"/>
</dbReference>
<dbReference type="SUPFAM" id="SSF88659">
    <property type="entry name" value="Sigma3 and sigma4 domains of RNA polymerase sigma factors"/>
    <property type="match status" value="1"/>
</dbReference>
<dbReference type="InterPro" id="IPR036388">
    <property type="entry name" value="WH-like_DNA-bd_sf"/>
</dbReference>